<dbReference type="InterPro" id="IPR045886">
    <property type="entry name" value="ThiF/MoeB/HesA"/>
</dbReference>
<evidence type="ECO:0000259" key="1">
    <source>
        <dbReference type="PROSITE" id="PS50206"/>
    </source>
</evidence>
<dbReference type="InterPro" id="IPR000594">
    <property type="entry name" value="ThiF_NAD_FAD-bd"/>
</dbReference>
<dbReference type="PANTHER" id="PTHR10953">
    <property type="entry name" value="UBIQUITIN-ACTIVATING ENZYME E1"/>
    <property type="match status" value="1"/>
</dbReference>
<comment type="caution">
    <text evidence="2">The sequence shown here is derived from an EMBL/GenBank/DDBJ whole genome shotgun (WGS) entry which is preliminary data.</text>
</comment>
<organism evidence="2 3">
    <name type="scientific">Pontibacter saemangeumensis</name>
    <dbReference type="NCBI Taxonomy" id="1084525"/>
    <lineage>
        <taxon>Bacteria</taxon>
        <taxon>Pseudomonadati</taxon>
        <taxon>Bacteroidota</taxon>
        <taxon>Cytophagia</taxon>
        <taxon>Cytophagales</taxon>
        <taxon>Hymenobacteraceae</taxon>
        <taxon>Pontibacter</taxon>
    </lineage>
</organism>
<dbReference type="GO" id="GO:0016779">
    <property type="term" value="F:nucleotidyltransferase activity"/>
    <property type="evidence" value="ECO:0007669"/>
    <property type="project" value="UniProtKB-KW"/>
</dbReference>
<dbReference type="PANTHER" id="PTHR10953:SF102">
    <property type="entry name" value="ADENYLYLTRANSFERASE AND SULFURTRANSFERASE MOCS3"/>
    <property type="match status" value="1"/>
</dbReference>
<dbReference type="RefSeq" id="WP_345163209.1">
    <property type="nucleotide sequence ID" value="NZ_BAABHC010000039.1"/>
</dbReference>
<name>A0ABP8M577_9BACT</name>
<dbReference type="Proteomes" id="UP001500552">
    <property type="component" value="Unassembled WGS sequence"/>
</dbReference>
<feature type="domain" description="Rhodanese" evidence="1">
    <location>
        <begin position="279"/>
        <end position="360"/>
    </location>
</feature>
<gene>
    <name evidence="2" type="primary">moeB</name>
    <name evidence="2" type="ORF">GCM10023188_47080</name>
</gene>
<dbReference type="Gene3D" id="3.40.50.720">
    <property type="entry name" value="NAD(P)-binding Rossmann-like Domain"/>
    <property type="match status" value="1"/>
</dbReference>
<dbReference type="InterPro" id="IPR036873">
    <property type="entry name" value="Rhodanese-like_dom_sf"/>
</dbReference>
<dbReference type="SUPFAM" id="SSF69572">
    <property type="entry name" value="Activating enzymes of the ubiquitin-like proteins"/>
    <property type="match status" value="1"/>
</dbReference>
<dbReference type="PROSITE" id="PS50206">
    <property type="entry name" value="RHODANESE_3"/>
    <property type="match status" value="1"/>
</dbReference>
<dbReference type="Pfam" id="PF00899">
    <property type="entry name" value="ThiF"/>
    <property type="match status" value="1"/>
</dbReference>
<keyword evidence="2" id="KW-0548">Nucleotidyltransferase</keyword>
<dbReference type="SMART" id="SM00450">
    <property type="entry name" value="RHOD"/>
    <property type="match status" value="1"/>
</dbReference>
<sequence>MFSKEETERYNRQLMLPELGVSGQQKLKQAQVLMIGAGGLGCPVLQYLTAAGVGTIGIADMDTVSESNLHRQILYTSADVGQPKAEVAARKLAQQNPFVNFRVHGQGITVENALALVQQYDVVVDGSDNFPTRYLVSDACTILKKPLVFGSIFKFEGQVTVFNYKNGPSYRCLFPEPPGANEVPNCAEIGVLGVLPGIIGTLQANETIKVITGMGEVAAGKLLLFDALALRFYAVKVPRTAMADQVTKLQPSYESVCTAESPGELIELSPQEYRHWREQGRQVQLLDVREPHEYEAFHIDGALVPLSELPERLDELQLQPEVVVHCQSGVRSRQAIIVLLERFPEVRFYNLTGGLSAWDAE</sequence>
<protein>
    <submittedName>
        <fullName evidence="2">Molybdopterin-synthase adenylyltransferase MoeB</fullName>
    </submittedName>
</protein>
<dbReference type="EMBL" id="BAABHC010000039">
    <property type="protein sequence ID" value="GAA4444732.1"/>
    <property type="molecule type" value="Genomic_DNA"/>
</dbReference>
<accession>A0ABP8M577</accession>
<dbReference type="InterPro" id="IPR001763">
    <property type="entry name" value="Rhodanese-like_dom"/>
</dbReference>
<dbReference type="Pfam" id="PF00581">
    <property type="entry name" value="Rhodanese"/>
    <property type="match status" value="1"/>
</dbReference>
<keyword evidence="2" id="KW-0808">Transferase</keyword>
<evidence type="ECO:0000313" key="2">
    <source>
        <dbReference type="EMBL" id="GAA4444732.1"/>
    </source>
</evidence>
<dbReference type="CDD" id="cd00158">
    <property type="entry name" value="RHOD"/>
    <property type="match status" value="1"/>
</dbReference>
<evidence type="ECO:0000313" key="3">
    <source>
        <dbReference type="Proteomes" id="UP001500552"/>
    </source>
</evidence>
<reference evidence="3" key="1">
    <citation type="journal article" date="2019" name="Int. J. Syst. Evol. Microbiol.">
        <title>The Global Catalogue of Microorganisms (GCM) 10K type strain sequencing project: providing services to taxonomists for standard genome sequencing and annotation.</title>
        <authorList>
            <consortium name="The Broad Institute Genomics Platform"/>
            <consortium name="The Broad Institute Genome Sequencing Center for Infectious Disease"/>
            <person name="Wu L."/>
            <person name="Ma J."/>
        </authorList>
    </citation>
    <scope>NUCLEOTIDE SEQUENCE [LARGE SCALE GENOMIC DNA]</scope>
    <source>
        <strain evidence="3">JCM 17926</strain>
    </source>
</reference>
<proteinExistence type="predicted"/>
<dbReference type="Gene3D" id="3.40.250.10">
    <property type="entry name" value="Rhodanese-like domain"/>
    <property type="match status" value="1"/>
</dbReference>
<dbReference type="CDD" id="cd00757">
    <property type="entry name" value="ThiF_MoeB_HesA_family"/>
    <property type="match status" value="1"/>
</dbReference>
<dbReference type="InterPro" id="IPR035985">
    <property type="entry name" value="Ubiquitin-activating_enz"/>
</dbReference>
<keyword evidence="3" id="KW-1185">Reference proteome</keyword>
<dbReference type="NCBIfam" id="NF004281">
    <property type="entry name" value="PRK05690.1"/>
    <property type="match status" value="1"/>
</dbReference>